<evidence type="ECO:0000256" key="2">
    <source>
        <dbReference type="SAM" id="SignalP"/>
    </source>
</evidence>
<keyword evidence="1 2" id="KW-0732">Signal</keyword>
<dbReference type="PIRSF" id="PIRSF002825">
    <property type="entry name" value="CfbpA"/>
    <property type="match status" value="1"/>
</dbReference>
<comment type="caution">
    <text evidence="3">The sequence shown here is derived from an EMBL/GenBank/DDBJ whole genome shotgun (WGS) entry which is preliminary data.</text>
</comment>
<dbReference type="GO" id="GO:0019808">
    <property type="term" value="F:polyamine binding"/>
    <property type="evidence" value="ECO:0007669"/>
    <property type="project" value="InterPro"/>
</dbReference>
<dbReference type="GO" id="GO:0030975">
    <property type="term" value="F:thiamine binding"/>
    <property type="evidence" value="ECO:0007669"/>
    <property type="project" value="TreeGrafter"/>
</dbReference>
<reference evidence="3 4" key="1">
    <citation type="submission" date="2019-03" db="EMBL/GenBank/DDBJ databases">
        <title>Genomic Encyclopedia of Type Strains, Phase IV (KMG-IV): sequencing the most valuable type-strain genomes for metagenomic binning, comparative biology and taxonomic classification.</title>
        <authorList>
            <person name="Goeker M."/>
        </authorList>
    </citation>
    <scope>NUCLEOTIDE SEQUENCE [LARGE SCALE GENOMIC DNA]</scope>
    <source>
        <strain evidence="3 4">DSM 25964</strain>
    </source>
</reference>
<dbReference type="GO" id="GO:0015846">
    <property type="term" value="P:polyamine transport"/>
    <property type="evidence" value="ECO:0007669"/>
    <property type="project" value="InterPro"/>
</dbReference>
<keyword evidence="4" id="KW-1185">Reference proteome</keyword>
<gene>
    <name evidence="3" type="ORF">C8D99_1316</name>
</gene>
<evidence type="ECO:0000313" key="3">
    <source>
        <dbReference type="EMBL" id="TDY53174.1"/>
    </source>
</evidence>
<dbReference type="PRINTS" id="PR00909">
    <property type="entry name" value="SPERMDNBNDNG"/>
</dbReference>
<dbReference type="SUPFAM" id="SSF53850">
    <property type="entry name" value="Periplasmic binding protein-like II"/>
    <property type="match status" value="1"/>
</dbReference>
<accession>A0A4R8LXW9</accession>
<dbReference type="InterPro" id="IPR026045">
    <property type="entry name" value="Ferric-bd"/>
</dbReference>
<dbReference type="CDD" id="cd13544">
    <property type="entry name" value="PBP2_Fbp_like_1"/>
    <property type="match status" value="1"/>
</dbReference>
<organism evidence="3 4">
    <name type="scientific">Aminivibrio pyruvatiphilus</name>
    <dbReference type="NCBI Taxonomy" id="1005740"/>
    <lineage>
        <taxon>Bacteria</taxon>
        <taxon>Thermotogati</taxon>
        <taxon>Synergistota</taxon>
        <taxon>Synergistia</taxon>
        <taxon>Synergistales</taxon>
        <taxon>Aminobacteriaceae</taxon>
        <taxon>Aminivibrio</taxon>
    </lineage>
</organism>
<dbReference type="PANTHER" id="PTHR30006">
    <property type="entry name" value="THIAMINE-BINDING PERIPLASMIC PROTEIN-RELATED"/>
    <property type="match status" value="1"/>
</dbReference>
<dbReference type="EMBL" id="SORI01000031">
    <property type="protein sequence ID" value="TDY53174.1"/>
    <property type="molecule type" value="Genomic_DNA"/>
</dbReference>
<dbReference type="Gene3D" id="3.40.190.10">
    <property type="entry name" value="Periplasmic binding protein-like II"/>
    <property type="match status" value="2"/>
</dbReference>
<dbReference type="GO" id="GO:0030976">
    <property type="term" value="F:thiamine pyrophosphate binding"/>
    <property type="evidence" value="ECO:0007669"/>
    <property type="project" value="TreeGrafter"/>
</dbReference>
<dbReference type="Pfam" id="PF13343">
    <property type="entry name" value="SBP_bac_6"/>
    <property type="match status" value="1"/>
</dbReference>
<sequence length="332" mass="36293">MSKFRVVIASLLLVAVMAAGAWASGELNAYTIMPEKYASQVFEAFSAETGIKVNFMRFSSGEALARVVAEKNNPQVDMILGGPADTYEAGIKEGVFEAYKPAGAEGIPEKFRSKENYWTGIGIIPLVFLTNSKFLADKGLEAPSSWNDLLDPAYKNGLQMADARTSGTATERIYSLVKIMGEDEAFAYQKKMHQNIQMYTKSGAGGAMPVATGQAASGIFYIVDALDIQQQGHPVVISYPKEGVSYGIEATGVLKGARNLENAKKFMDWASSKTFAQLLVDKKINYIPTRGDVEVTNPALDLSKVNLVEVDVTWKGENRKAFVDRWINEVIK</sequence>
<proteinExistence type="predicted"/>
<protein>
    <submittedName>
        <fullName evidence="3">Iron(III) transport system substrate-binding protein</fullName>
    </submittedName>
</protein>
<dbReference type="AlphaFoldDB" id="A0A4R8LXW9"/>
<dbReference type="GO" id="GO:0030288">
    <property type="term" value="C:outer membrane-bounded periplasmic space"/>
    <property type="evidence" value="ECO:0007669"/>
    <property type="project" value="TreeGrafter"/>
</dbReference>
<dbReference type="PANTHER" id="PTHR30006:SF2">
    <property type="entry name" value="ABC TRANSPORTER SUBSTRATE-BINDING PROTEIN"/>
    <property type="match status" value="1"/>
</dbReference>
<dbReference type="InterPro" id="IPR001188">
    <property type="entry name" value="Sperm_putr-bd"/>
</dbReference>
<dbReference type="GO" id="GO:0015888">
    <property type="term" value="P:thiamine transport"/>
    <property type="evidence" value="ECO:0007669"/>
    <property type="project" value="TreeGrafter"/>
</dbReference>
<feature type="chain" id="PRO_5020186628" evidence="2">
    <location>
        <begin position="24"/>
        <end position="332"/>
    </location>
</feature>
<evidence type="ECO:0000256" key="1">
    <source>
        <dbReference type="ARBA" id="ARBA00022729"/>
    </source>
</evidence>
<evidence type="ECO:0000313" key="4">
    <source>
        <dbReference type="Proteomes" id="UP000295066"/>
    </source>
</evidence>
<feature type="signal peptide" evidence="2">
    <location>
        <begin position="1"/>
        <end position="23"/>
    </location>
</feature>
<name>A0A4R8LXW9_9BACT</name>
<dbReference type="Proteomes" id="UP000295066">
    <property type="component" value="Unassembled WGS sequence"/>
</dbReference>